<dbReference type="Gene3D" id="3.20.20.150">
    <property type="entry name" value="Divalent-metal-dependent TIM barrel enzymes"/>
    <property type="match status" value="1"/>
</dbReference>
<sequence>MARQQVGLAHLSAIDLPPVSLIDLAVETGCDSVALRLYQAAPGTPVYPYAPGTAETDHLNAHAKASGVRISEVELLPLTSEIDIRALKPLLEVAAELGANGIIVTGDIEDPILMQERFTRLCDMAGLYGLKVHLEFMRWRPIGTLEDALLLLSRANCDNAHVLIDILHLIRSGGLASDVARIPYRWLDIVQVCDAAKELRGDIIAEARGGRLGLGEGALPIRELLEALPVECSFSLEIPTQGDVSDRSRILQHSRSELLNILASVDPCERT</sequence>
<evidence type="ECO:0000313" key="3">
    <source>
        <dbReference type="Proteomes" id="UP000268192"/>
    </source>
</evidence>
<dbReference type="InterPro" id="IPR013022">
    <property type="entry name" value="Xyl_isomerase-like_TIM-brl"/>
</dbReference>
<dbReference type="InterPro" id="IPR050312">
    <property type="entry name" value="IolE/XylAMocC-like"/>
</dbReference>
<dbReference type="PANTHER" id="PTHR12110:SF48">
    <property type="entry name" value="BLL3656 PROTEIN"/>
    <property type="match status" value="1"/>
</dbReference>
<reference evidence="2 3" key="1">
    <citation type="submission" date="2018-09" db="EMBL/GenBank/DDBJ databases">
        <title>Marinorhizobium profundi gen. nov., sp. nov., isolated from a deep-sea sediment sample from the New Britain Trench and proposal of Marinorhizobiaceae fam. nov. in the order Rhizobiales of the class Alphaproteobacteria.</title>
        <authorList>
            <person name="Cao J."/>
        </authorList>
    </citation>
    <scope>NUCLEOTIDE SEQUENCE [LARGE SCALE GENOMIC DNA]</scope>
    <source>
        <strain evidence="2 3">WS11</strain>
    </source>
</reference>
<feature type="domain" description="Xylose isomerase-like TIM barrel" evidence="1">
    <location>
        <begin position="22"/>
        <end position="246"/>
    </location>
</feature>
<dbReference type="Pfam" id="PF01261">
    <property type="entry name" value="AP_endonuc_2"/>
    <property type="match status" value="1"/>
</dbReference>
<gene>
    <name evidence="2" type="ORF">D5400_03560</name>
</gene>
<dbReference type="Proteomes" id="UP000268192">
    <property type="component" value="Chromosome"/>
</dbReference>
<evidence type="ECO:0000259" key="1">
    <source>
        <dbReference type="Pfam" id="PF01261"/>
    </source>
</evidence>
<dbReference type="OrthoDB" id="9072761at2"/>
<name>A0A3Q8XN76_9HYPH</name>
<protein>
    <submittedName>
        <fullName evidence="2">Sugar phosphate isomerase/epimerase</fullName>
    </submittedName>
</protein>
<dbReference type="PANTHER" id="PTHR12110">
    <property type="entry name" value="HYDROXYPYRUVATE ISOMERASE"/>
    <property type="match status" value="1"/>
</dbReference>
<dbReference type="KEGG" id="abaw:D5400_03560"/>
<proteinExistence type="predicted"/>
<accession>A0A3Q8XN76</accession>
<dbReference type="SUPFAM" id="SSF51658">
    <property type="entry name" value="Xylose isomerase-like"/>
    <property type="match status" value="1"/>
</dbReference>
<dbReference type="InterPro" id="IPR036237">
    <property type="entry name" value="Xyl_isomerase-like_sf"/>
</dbReference>
<dbReference type="GO" id="GO:0016853">
    <property type="term" value="F:isomerase activity"/>
    <property type="evidence" value="ECO:0007669"/>
    <property type="project" value="UniProtKB-KW"/>
</dbReference>
<dbReference type="RefSeq" id="WP_126007709.1">
    <property type="nucleotide sequence ID" value="NZ_CP032509.1"/>
</dbReference>
<dbReference type="AlphaFoldDB" id="A0A3Q8XN76"/>
<keyword evidence="2" id="KW-0413">Isomerase</keyword>
<dbReference type="EMBL" id="CP032509">
    <property type="protein sequence ID" value="AZN70472.1"/>
    <property type="molecule type" value="Genomic_DNA"/>
</dbReference>
<keyword evidence="3" id="KW-1185">Reference proteome</keyword>
<organism evidence="2 3">
    <name type="scientific">Georhizobium profundi</name>
    <dbReference type="NCBI Taxonomy" id="2341112"/>
    <lineage>
        <taxon>Bacteria</taxon>
        <taxon>Pseudomonadati</taxon>
        <taxon>Pseudomonadota</taxon>
        <taxon>Alphaproteobacteria</taxon>
        <taxon>Hyphomicrobiales</taxon>
        <taxon>Rhizobiaceae</taxon>
        <taxon>Georhizobium</taxon>
    </lineage>
</organism>
<evidence type="ECO:0000313" key="2">
    <source>
        <dbReference type="EMBL" id="AZN70472.1"/>
    </source>
</evidence>